<proteinExistence type="inferred from homology"/>
<keyword evidence="11" id="KW-1185">Reference proteome</keyword>
<dbReference type="Proteomes" id="UP000321440">
    <property type="component" value="Unassembled WGS sequence"/>
</dbReference>
<gene>
    <name evidence="10" type="ORF">AHA02nite_14240</name>
</gene>
<comment type="subcellular location">
    <subcellularLocation>
        <location evidence="1 8">Cell membrane</location>
        <topology evidence="1 8">Multi-pass membrane protein</topology>
    </subcellularLocation>
</comment>
<keyword evidence="5" id="KW-0029">Amino-acid transport</keyword>
<dbReference type="RefSeq" id="WP_146815765.1">
    <property type="nucleotide sequence ID" value="NZ_BJYA01000009.1"/>
</dbReference>
<dbReference type="InterPro" id="IPR000515">
    <property type="entry name" value="MetI-like"/>
</dbReference>
<protein>
    <submittedName>
        <fullName evidence="10">ABC transporter permease</fullName>
    </submittedName>
</protein>
<feature type="transmembrane region" description="Helical" evidence="8">
    <location>
        <begin position="207"/>
        <end position="229"/>
    </location>
</feature>
<evidence type="ECO:0000256" key="8">
    <source>
        <dbReference type="RuleBase" id="RU363032"/>
    </source>
</evidence>
<reference evidence="10 11" key="1">
    <citation type="submission" date="2019-07" db="EMBL/GenBank/DDBJ databases">
        <title>Whole genome shotgun sequence of Alkalibacillus haloalkaliphilus NBRC 103110.</title>
        <authorList>
            <person name="Hosoyama A."/>
            <person name="Uohara A."/>
            <person name="Ohji S."/>
            <person name="Ichikawa N."/>
        </authorList>
    </citation>
    <scope>NUCLEOTIDE SEQUENCE [LARGE SCALE GENOMIC DNA]</scope>
    <source>
        <strain evidence="10 11">NBRC 103110</strain>
    </source>
</reference>
<organism evidence="10 11">
    <name type="scientific">Alkalibacillus haloalkaliphilus</name>
    <dbReference type="NCBI Taxonomy" id="94136"/>
    <lineage>
        <taxon>Bacteria</taxon>
        <taxon>Bacillati</taxon>
        <taxon>Bacillota</taxon>
        <taxon>Bacilli</taxon>
        <taxon>Bacillales</taxon>
        <taxon>Bacillaceae</taxon>
        <taxon>Alkalibacillus</taxon>
    </lineage>
</organism>
<feature type="transmembrane region" description="Helical" evidence="8">
    <location>
        <begin position="12"/>
        <end position="31"/>
    </location>
</feature>
<dbReference type="InterPro" id="IPR051204">
    <property type="entry name" value="ABC_transp_perm/SBD"/>
</dbReference>
<sequence>MGKNVVTWTVRVIVYIGLLAFFIWVFSNSYLNHLVENFEEFLVLLRQHIQLVALSSFLAIAVAVPSAILVTRPQFQRFEGVVSTVVNFGYTIPNMAILALMMGIMGIGFQTAVVALFIYSILPIFRNTLAGIQSVNSNLIDSAKGMGFKPYQILFKVELPNAAYSIIAGIRTAVVINIGATALAYLIGGGGLGNWIFVGINVFDNSILISGALPITILAITVDLFLRLLERKVVPRGARPSTR</sequence>
<feature type="transmembrane region" description="Helical" evidence="8">
    <location>
        <begin position="51"/>
        <end position="75"/>
    </location>
</feature>
<feature type="transmembrane region" description="Helical" evidence="8">
    <location>
        <begin position="95"/>
        <end position="119"/>
    </location>
</feature>
<dbReference type="GO" id="GO:0006865">
    <property type="term" value="P:amino acid transport"/>
    <property type="evidence" value="ECO:0007669"/>
    <property type="project" value="UniProtKB-KW"/>
</dbReference>
<evidence type="ECO:0000259" key="9">
    <source>
        <dbReference type="PROSITE" id="PS50928"/>
    </source>
</evidence>
<dbReference type="EMBL" id="BJYA01000009">
    <property type="protein sequence ID" value="GEN45648.1"/>
    <property type="molecule type" value="Genomic_DNA"/>
</dbReference>
<keyword evidence="6 8" id="KW-1133">Transmembrane helix</keyword>
<dbReference type="PANTHER" id="PTHR30177">
    <property type="entry name" value="GLYCINE BETAINE/L-PROLINE TRANSPORT SYSTEM PERMEASE PROTEIN PROW"/>
    <property type="match status" value="1"/>
</dbReference>
<dbReference type="InterPro" id="IPR035906">
    <property type="entry name" value="MetI-like_sf"/>
</dbReference>
<dbReference type="Gene3D" id="1.10.3720.10">
    <property type="entry name" value="MetI-like"/>
    <property type="match status" value="1"/>
</dbReference>
<dbReference type="FunFam" id="1.10.3720.10:FF:000001">
    <property type="entry name" value="Glycine betaine ABC transporter, permease"/>
    <property type="match status" value="1"/>
</dbReference>
<keyword evidence="4 8" id="KW-0812">Transmembrane</keyword>
<evidence type="ECO:0000256" key="2">
    <source>
        <dbReference type="ARBA" id="ARBA00007069"/>
    </source>
</evidence>
<dbReference type="CDD" id="cd06261">
    <property type="entry name" value="TM_PBP2"/>
    <property type="match status" value="1"/>
</dbReference>
<evidence type="ECO:0000256" key="1">
    <source>
        <dbReference type="ARBA" id="ARBA00004651"/>
    </source>
</evidence>
<dbReference type="Pfam" id="PF00528">
    <property type="entry name" value="BPD_transp_1"/>
    <property type="match status" value="1"/>
</dbReference>
<evidence type="ECO:0000256" key="7">
    <source>
        <dbReference type="ARBA" id="ARBA00023136"/>
    </source>
</evidence>
<evidence type="ECO:0000256" key="4">
    <source>
        <dbReference type="ARBA" id="ARBA00022692"/>
    </source>
</evidence>
<name>A0A511W5S2_9BACI</name>
<feature type="domain" description="ABC transmembrane type-1" evidence="9">
    <location>
        <begin position="45"/>
        <end position="226"/>
    </location>
</feature>
<feature type="transmembrane region" description="Helical" evidence="8">
    <location>
        <begin position="162"/>
        <end position="187"/>
    </location>
</feature>
<evidence type="ECO:0000256" key="5">
    <source>
        <dbReference type="ARBA" id="ARBA00022970"/>
    </source>
</evidence>
<evidence type="ECO:0000256" key="3">
    <source>
        <dbReference type="ARBA" id="ARBA00022448"/>
    </source>
</evidence>
<dbReference type="GO" id="GO:0005886">
    <property type="term" value="C:plasma membrane"/>
    <property type="evidence" value="ECO:0007669"/>
    <property type="project" value="UniProtKB-SubCell"/>
</dbReference>
<dbReference type="PROSITE" id="PS50928">
    <property type="entry name" value="ABC_TM1"/>
    <property type="match status" value="1"/>
</dbReference>
<comment type="caution">
    <text evidence="10">The sequence shown here is derived from an EMBL/GenBank/DDBJ whole genome shotgun (WGS) entry which is preliminary data.</text>
</comment>
<comment type="similarity">
    <text evidence="2">Belongs to the binding-protein-dependent transport system permease family. CysTW subfamily.</text>
</comment>
<dbReference type="PANTHER" id="PTHR30177:SF4">
    <property type="entry name" value="OSMOPROTECTANT IMPORT PERMEASE PROTEIN OSMW"/>
    <property type="match status" value="1"/>
</dbReference>
<keyword evidence="3 8" id="KW-0813">Transport</keyword>
<evidence type="ECO:0000313" key="11">
    <source>
        <dbReference type="Proteomes" id="UP000321440"/>
    </source>
</evidence>
<keyword evidence="7 8" id="KW-0472">Membrane</keyword>
<dbReference type="OrthoDB" id="9801163at2"/>
<dbReference type="SUPFAM" id="SSF161098">
    <property type="entry name" value="MetI-like"/>
    <property type="match status" value="1"/>
</dbReference>
<dbReference type="AlphaFoldDB" id="A0A511W5S2"/>
<accession>A0A511W5S2</accession>
<evidence type="ECO:0000313" key="10">
    <source>
        <dbReference type="EMBL" id="GEN45648.1"/>
    </source>
</evidence>
<evidence type="ECO:0000256" key="6">
    <source>
        <dbReference type="ARBA" id="ARBA00022989"/>
    </source>
</evidence>
<dbReference type="GO" id="GO:0055085">
    <property type="term" value="P:transmembrane transport"/>
    <property type="evidence" value="ECO:0007669"/>
    <property type="project" value="InterPro"/>
</dbReference>
<dbReference type="GO" id="GO:0031460">
    <property type="term" value="P:glycine betaine transport"/>
    <property type="evidence" value="ECO:0007669"/>
    <property type="project" value="TreeGrafter"/>
</dbReference>